<dbReference type="Gene3D" id="2.40.128.20">
    <property type="match status" value="1"/>
</dbReference>
<gene>
    <name evidence="1" type="ORF">OW763_14810</name>
</gene>
<dbReference type="EMBL" id="JAPQER010000008">
    <property type="protein sequence ID" value="MCY6485603.1"/>
    <property type="molecule type" value="Genomic_DNA"/>
</dbReference>
<dbReference type="Proteomes" id="UP001078443">
    <property type="component" value="Unassembled WGS sequence"/>
</dbReference>
<evidence type="ECO:0000313" key="2">
    <source>
        <dbReference type="Proteomes" id="UP001078443"/>
    </source>
</evidence>
<evidence type="ECO:0000313" key="1">
    <source>
        <dbReference type="EMBL" id="MCY6485603.1"/>
    </source>
</evidence>
<accession>A0ABT4D6H6</accession>
<dbReference type="InterPro" id="IPR015231">
    <property type="entry name" value="DUF1934"/>
</dbReference>
<keyword evidence="2" id="KW-1185">Reference proteome</keyword>
<protein>
    <submittedName>
        <fullName evidence="1">DUF1934 domain-containing protein</fullName>
    </submittedName>
</protein>
<sequence length="141" mass="15832">MSKKKAIISVLSKQKGSENDAIEIVTQGEFYKKEECYYAVYDETELSGMKGTTTTFKIKPDQFSLIRMGSTTGKMNFKHNGKDVSMYNTPYGTLELFIDTQKIDIDINDDGGSIAIGYDMKLEGQKAIKTELDINIKTKES</sequence>
<name>A0ABT4D6H6_9CLOT</name>
<organism evidence="1 2">
    <name type="scientific">Clostridium aestuarii</name>
    <dbReference type="NCBI Taxonomy" id="338193"/>
    <lineage>
        <taxon>Bacteria</taxon>
        <taxon>Bacillati</taxon>
        <taxon>Bacillota</taxon>
        <taxon>Clostridia</taxon>
        <taxon>Eubacteriales</taxon>
        <taxon>Clostridiaceae</taxon>
        <taxon>Clostridium</taxon>
    </lineage>
</organism>
<dbReference type="RefSeq" id="WP_268042079.1">
    <property type="nucleotide sequence ID" value="NZ_JAPQER010000008.1"/>
</dbReference>
<dbReference type="Pfam" id="PF09148">
    <property type="entry name" value="DUF1934"/>
    <property type="match status" value="1"/>
</dbReference>
<reference evidence="1" key="1">
    <citation type="submission" date="2022-12" db="EMBL/GenBank/DDBJ databases">
        <authorList>
            <person name="Wang J."/>
        </authorList>
    </citation>
    <scope>NUCLEOTIDE SEQUENCE</scope>
    <source>
        <strain evidence="1">HY-45-18</strain>
    </source>
</reference>
<comment type="caution">
    <text evidence="1">The sequence shown here is derived from an EMBL/GenBank/DDBJ whole genome shotgun (WGS) entry which is preliminary data.</text>
</comment>
<proteinExistence type="predicted"/>
<dbReference type="SUPFAM" id="SSF50814">
    <property type="entry name" value="Lipocalins"/>
    <property type="match status" value="1"/>
</dbReference>
<dbReference type="InterPro" id="IPR012674">
    <property type="entry name" value="Calycin"/>
</dbReference>